<evidence type="ECO:0000256" key="1">
    <source>
        <dbReference type="SAM" id="Phobius"/>
    </source>
</evidence>
<reference evidence="4 5" key="1">
    <citation type="submission" date="2015-12" db="EMBL/GenBank/DDBJ databases">
        <title>The genome of Folsomia candida.</title>
        <authorList>
            <person name="Faddeeva A."/>
            <person name="Derks M.F."/>
            <person name="Anvar Y."/>
            <person name="Smit S."/>
            <person name="Van Straalen N."/>
            <person name="Roelofs D."/>
        </authorList>
    </citation>
    <scope>NUCLEOTIDE SEQUENCE [LARGE SCALE GENOMIC DNA]</scope>
    <source>
        <strain evidence="4 5">VU population</strain>
        <tissue evidence="4">Whole body</tissue>
    </source>
</reference>
<dbReference type="InterPro" id="IPR006621">
    <property type="entry name" value="Nose-resist-to-fluoxetine_N"/>
</dbReference>
<name>A0A226DEG5_FOLCA</name>
<comment type="caution">
    <text evidence="4">The sequence shown here is derived from an EMBL/GenBank/DDBJ whole genome shotgun (WGS) entry which is preliminary data.</text>
</comment>
<keyword evidence="5" id="KW-1185">Reference proteome</keyword>
<keyword evidence="2" id="KW-0732">Signal</keyword>
<evidence type="ECO:0000259" key="3">
    <source>
        <dbReference type="SMART" id="SM00703"/>
    </source>
</evidence>
<feature type="domain" description="Nose resistant-to-fluoxetine protein N-terminal" evidence="3">
    <location>
        <begin position="108"/>
        <end position="269"/>
    </location>
</feature>
<feature type="transmembrane region" description="Helical" evidence="1">
    <location>
        <begin position="294"/>
        <end position="317"/>
    </location>
</feature>
<dbReference type="Pfam" id="PF20146">
    <property type="entry name" value="NRF"/>
    <property type="match status" value="1"/>
</dbReference>
<evidence type="ECO:0000256" key="2">
    <source>
        <dbReference type="SAM" id="SignalP"/>
    </source>
</evidence>
<feature type="chain" id="PRO_5012759323" evidence="2">
    <location>
        <begin position="23"/>
        <end position="796"/>
    </location>
</feature>
<feature type="transmembrane region" description="Helical" evidence="1">
    <location>
        <begin position="685"/>
        <end position="705"/>
    </location>
</feature>
<dbReference type="InterPro" id="IPR002656">
    <property type="entry name" value="Acyl_transf_3_dom"/>
</dbReference>
<dbReference type="GO" id="GO:0016747">
    <property type="term" value="F:acyltransferase activity, transferring groups other than amino-acyl groups"/>
    <property type="evidence" value="ECO:0007669"/>
    <property type="project" value="InterPro"/>
</dbReference>
<dbReference type="InterPro" id="IPR052728">
    <property type="entry name" value="O2_lipid_transport_reg"/>
</dbReference>
<feature type="transmembrane region" description="Helical" evidence="1">
    <location>
        <begin position="357"/>
        <end position="378"/>
    </location>
</feature>
<feature type="transmembrane region" description="Helical" evidence="1">
    <location>
        <begin position="528"/>
        <end position="549"/>
    </location>
</feature>
<feature type="signal peptide" evidence="2">
    <location>
        <begin position="1"/>
        <end position="22"/>
    </location>
</feature>
<dbReference type="OrthoDB" id="207378at2759"/>
<proteinExistence type="predicted"/>
<feature type="transmembrane region" description="Helical" evidence="1">
    <location>
        <begin position="390"/>
        <end position="418"/>
    </location>
</feature>
<dbReference type="Proteomes" id="UP000198287">
    <property type="component" value="Unassembled WGS sequence"/>
</dbReference>
<feature type="transmembrane region" description="Helical" evidence="1">
    <location>
        <begin position="438"/>
        <end position="460"/>
    </location>
</feature>
<keyword evidence="1" id="KW-0812">Transmembrane</keyword>
<protein>
    <submittedName>
        <fullName evidence="4">Nose resistant to fluoxetine protein 6</fullName>
    </submittedName>
</protein>
<evidence type="ECO:0000313" key="5">
    <source>
        <dbReference type="Proteomes" id="UP000198287"/>
    </source>
</evidence>
<dbReference type="SMART" id="SM00703">
    <property type="entry name" value="NRF"/>
    <property type="match status" value="1"/>
</dbReference>
<dbReference type="Pfam" id="PF01757">
    <property type="entry name" value="Acyl_transf_3"/>
    <property type="match status" value="1"/>
</dbReference>
<sequence length="796" mass="89726">MKAQFSRIFSPALLLFLVGVWSGSVNCSADQHIIPGYGLPLQEGVGMEIFGNSMSEGILRSLLVPSYMETVLDLLGDDKQRDVWIKKWSDNVKSSACVGQVTDWVDTLRKIATNITNIPDGDVWALQLMDAWGKWPEGFLSGHVNAMGDFDECVDLNVGKYEASDPQTPTSFAGIYCNTYLAPYTDARFSKYWDTFPQKPTPGPTSSSTSIGGRKAVSPEKLWSLINMAYGIKLFPSVGVCFPNSCDQGDIEQILMNIFYSVLYDYPPTGNGTIWPAVEFCYVGKRPDFDAGDISVIALLGAITGLVVLSSVVDIWLNRGVEKPPKRGDFSLYTNVPRWLSTRATADDLGCLHGIRFLSTAWVILGHTWFVVVYVPYWNLVDVKMLQEKLSMMTIFNCTVSVDTFFVLSGLLVAYNVLKMLAKTKGKLNIPMFYIHRYLRLTPVYAAIVGVMATLVPYAGRGPYWFIMERWSEICEDNWWTNMLYVNNFVNTSWLCQGEAWYLADDMQFYIISPLFLLPLYHWEMIGVIILAIFTVLSTISPILLVHYYDTAPTTIGTKVGTESVDIWYKDIYIKPYARIQTYFVGMWLGYILFKTKGKRVKLPYPIVALFWAISTVTALAVLYGIQDWFDPLAEIPKAPGLMYAGFSRFAWGISVAWIIFACVKGYGGLVNDFLSWKVFMPLGRLCYCAYLISLHLQMILHVSFKQPMAYSEYSMLNFFFAHMVMSFLVGFFFTLTIETPFMQLEKILFEGGGRRGVEQRPAVSQSGKDAREGIFYNSKPGGVIVAEEKSDSTKN</sequence>
<gene>
    <name evidence="4" type="ORF">Fcan01_21184</name>
</gene>
<evidence type="ECO:0000313" key="4">
    <source>
        <dbReference type="EMBL" id="OXA43962.1"/>
    </source>
</evidence>
<dbReference type="EMBL" id="LNIX01000020">
    <property type="protein sequence ID" value="OXA43962.1"/>
    <property type="molecule type" value="Genomic_DNA"/>
</dbReference>
<keyword evidence="1" id="KW-1133">Transmembrane helix</keyword>
<dbReference type="OMA" id="LMHILIE"/>
<dbReference type="PANTHER" id="PTHR11161:SF0">
    <property type="entry name" value="O-ACYLTRANSFERASE LIKE PROTEIN"/>
    <property type="match status" value="1"/>
</dbReference>
<feature type="transmembrane region" description="Helical" evidence="1">
    <location>
        <begin position="606"/>
        <end position="626"/>
    </location>
</feature>
<keyword evidence="1" id="KW-0472">Membrane</keyword>
<feature type="transmembrane region" description="Helical" evidence="1">
    <location>
        <begin position="717"/>
        <end position="738"/>
    </location>
</feature>
<organism evidence="4 5">
    <name type="scientific">Folsomia candida</name>
    <name type="common">Springtail</name>
    <dbReference type="NCBI Taxonomy" id="158441"/>
    <lineage>
        <taxon>Eukaryota</taxon>
        <taxon>Metazoa</taxon>
        <taxon>Ecdysozoa</taxon>
        <taxon>Arthropoda</taxon>
        <taxon>Hexapoda</taxon>
        <taxon>Collembola</taxon>
        <taxon>Entomobryomorpha</taxon>
        <taxon>Isotomoidea</taxon>
        <taxon>Isotomidae</taxon>
        <taxon>Proisotominae</taxon>
        <taxon>Folsomia</taxon>
    </lineage>
</organism>
<dbReference type="AlphaFoldDB" id="A0A226DEG5"/>
<dbReference type="PANTHER" id="PTHR11161">
    <property type="entry name" value="O-ACYLTRANSFERASE"/>
    <property type="match status" value="1"/>
</dbReference>
<accession>A0A226DEG5</accession>
<feature type="transmembrane region" description="Helical" evidence="1">
    <location>
        <begin position="646"/>
        <end position="664"/>
    </location>
</feature>